<evidence type="ECO:0000313" key="2">
    <source>
        <dbReference type="EMBL" id="RXM33349.1"/>
    </source>
</evidence>
<gene>
    <name evidence="2" type="ORF">EOD39_5493</name>
</gene>
<dbReference type="EMBL" id="SCEB01214759">
    <property type="protein sequence ID" value="RXM33349.1"/>
    <property type="molecule type" value="Genomic_DNA"/>
</dbReference>
<dbReference type="AlphaFoldDB" id="A0A444UDW5"/>
<keyword evidence="2" id="KW-0418">Kinase</keyword>
<protein>
    <submittedName>
        <fullName evidence="2">Microtubule-associated serine/threonine-protein kinase 2</fullName>
    </submittedName>
</protein>
<evidence type="ECO:0000256" key="1">
    <source>
        <dbReference type="SAM" id="MobiDB-lite"/>
    </source>
</evidence>
<dbReference type="GO" id="GO:0016301">
    <property type="term" value="F:kinase activity"/>
    <property type="evidence" value="ECO:0007669"/>
    <property type="project" value="UniProtKB-KW"/>
</dbReference>
<feature type="region of interest" description="Disordered" evidence="1">
    <location>
        <begin position="50"/>
        <end position="89"/>
    </location>
</feature>
<keyword evidence="3" id="KW-1185">Reference proteome</keyword>
<keyword evidence="2" id="KW-0808">Transferase</keyword>
<organism evidence="2 3">
    <name type="scientific">Acipenser ruthenus</name>
    <name type="common">Sterlet sturgeon</name>
    <dbReference type="NCBI Taxonomy" id="7906"/>
    <lineage>
        <taxon>Eukaryota</taxon>
        <taxon>Metazoa</taxon>
        <taxon>Chordata</taxon>
        <taxon>Craniata</taxon>
        <taxon>Vertebrata</taxon>
        <taxon>Euteleostomi</taxon>
        <taxon>Actinopterygii</taxon>
        <taxon>Chondrostei</taxon>
        <taxon>Acipenseriformes</taxon>
        <taxon>Acipenseridae</taxon>
        <taxon>Acipenser</taxon>
    </lineage>
</organism>
<accession>A0A444UDW5</accession>
<reference evidence="2 3" key="1">
    <citation type="submission" date="2019-01" db="EMBL/GenBank/DDBJ databases">
        <title>Draft Genome and Complete Hox-Cluster Characterization of the Sterlet Sturgeon (Acipenser ruthenus).</title>
        <authorList>
            <person name="Wei Q."/>
        </authorList>
    </citation>
    <scope>NUCLEOTIDE SEQUENCE [LARGE SCALE GENOMIC DNA]</scope>
    <source>
        <strain evidence="2">WHYD16114868_AA</strain>
        <tissue evidence="2">Blood</tissue>
    </source>
</reference>
<evidence type="ECO:0000313" key="3">
    <source>
        <dbReference type="Proteomes" id="UP000289886"/>
    </source>
</evidence>
<sequence>MVHQDCLSFELVAGYIAGGLDESVESYSKQFAKEFAAPAPLLFRKLSNPDLSPSAGKVKLQRQLSQDDGRPRRSSLASSLTGKTDGERD</sequence>
<dbReference type="Proteomes" id="UP000289886">
    <property type="component" value="Unassembled WGS sequence"/>
</dbReference>
<comment type="caution">
    <text evidence="2">The sequence shown here is derived from an EMBL/GenBank/DDBJ whole genome shotgun (WGS) entry which is preliminary data.</text>
</comment>
<name>A0A444UDW5_ACIRT</name>
<proteinExistence type="predicted"/>